<organism evidence="1 2">
    <name type="scientific">Xylanibacter ruminicola</name>
    <name type="common">Prevotella ruminicola</name>
    <dbReference type="NCBI Taxonomy" id="839"/>
    <lineage>
        <taxon>Bacteria</taxon>
        <taxon>Pseudomonadati</taxon>
        <taxon>Bacteroidota</taxon>
        <taxon>Bacteroidia</taxon>
        <taxon>Bacteroidales</taxon>
        <taxon>Prevotellaceae</taxon>
        <taxon>Xylanibacter</taxon>
    </lineage>
</organism>
<dbReference type="RefSeq" id="WP_103915845.1">
    <property type="nucleotide sequence ID" value="NZ_FNUV01000005.1"/>
</dbReference>
<proteinExistence type="predicted"/>
<dbReference type="Proteomes" id="UP000236735">
    <property type="component" value="Unassembled WGS sequence"/>
</dbReference>
<name>A0A1H5VPB2_XYLRU</name>
<evidence type="ECO:0000313" key="2">
    <source>
        <dbReference type="Proteomes" id="UP000236735"/>
    </source>
</evidence>
<dbReference type="EMBL" id="FNUV01000005">
    <property type="protein sequence ID" value="SEF89084.1"/>
    <property type="molecule type" value="Genomic_DNA"/>
</dbReference>
<evidence type="ECO:0000313" key="1">
    <source>
        <dbReference type="EMBL" id="SEF89084.1"/>
    </source>
</evidence>
<accession>A0A1H5VPB2</accession>
<sequence length="70" mass="8217">MEKKNSIDLRNIDELTEELSNKYGEKWNSIMNKKVSELSRSEFVDLLKTALKGIKEVRAKKDQAEEKEEM</sequence>
<gene>
    <name evidence="1" type="ORF">SAMN05216354_1960</name>
</gene>
<reference evidence="1 2" key="1">
    <citation type="submission" date="2016-10" db="EMBL/GenBank/DDBJ databases">
        <authorList>
            <person name="de Groot N.N."/>
        </authorList>
    </citation>
    <scope>NUCLEOTIDE SEQUENCE [LARGE SCALE GENOMIC DNA]</scope>
    <source>
        <strain evidence="1 2">AR32</strain>
    </source>
</reference>
<protein>
    <submittedName>
        <fullName evidence="1">Uncharacterized protein</fullName>
    </submittedName>
</protein>
<dbReference type="AlphaFoldDB" id="A0A1H5VPB2"/>